<dbReference type="GO" id="GO:0051287">
    <property type="term" value="F:NAD binding"/>
    <property type="evidence" value="ECO:0007669"/>
    <property type="project" value="InterPro"/>
</dbReference>
<dbReference type="PANTHER" id="PTHR43333">
    <property type="entry name" value="2-HACID_DH_C DOMAIN-CONTAINING PROTEIN"/>
    <property type="match status" value="1"/>
</dbReference>
<dbReference type="InterPro" id="IPR006140">
    <property type="entry name" value="D-isomer_DH_NAD-bd"/>
</dbReference>
<evidence type="ECO:0000313" key="5">
    <source>
        <dbReference type="Proteomes" id="UP000588277"/>
    </source>
</evidence>
<evidence type="ECO:0000256" key="2">
    <source>
        <dbReference type="ARBA" id="ARBA00023027"/>
    </source>
</evidence>
<reference evidence="4 5" key="1">
    <citation type="submission" date="2020-02" db="EMBL/GenBank/DDBJ databases">
        <title>Characterization of phylogenetic diversity of novel bifidobacterial species isolated in Czech ZOOs.</title>
        <authorList>
            <person name="Lugli G.A."/>
            <person name="Vera N.B."/>
            <person name="Ventura M."/>
        </authorList>
    </citation>
    <scope>NUCLEOTIDE SEQUENCE [LARGE SCALE GENOMIC DNA]</scope>
    <source>
        <strain evidence="4 5">DSM 109958</strain>
    </source>
</reference>
<evidence type="ECO:0000259" key="3">
    <source>
        <dbReference type="Pfam" id="PF02826"/>
    </source>
</evidence>
<keyword evidence="1" id="KW-0560">Oxidoreductase</keyword>
<dbReference type="SUPFAM" id="SSF51735">
    <property type="entry name" value="NAD(P)-binding Rossmann-fold domains"/>
    <property type="match status" value="1"/>
</dbReference>
<dbReference type="Gene3D" id="3.40.50.720">
    <property type="entry name" value="NAD(P)-binding Rossmann-like Domain"/>
    <property type="match status" value="2"/>
</dbReference>
<protein>
    <submittedName>
        <fullName evidence="4">2-hydroxyacid dehydrogenase</fullName>
    </submittedName>
</protein>
<accession>A0A7Y0EZV9</accession>
<dbReference type="Proteomes" id="UP000588277">
    <property type="component" value="Unassembled WGS sequence"/>
</dbReference>
<dbReference type="GO" id="GO:0016491">
    <property type="term" value="F:oxidoreductase activity"/>
    <property type="evidence" value="ECO:0007669"/>
    <property type="project" value="UniProtKB-KW"/>
</dbReference>
<sequence>MEASRLIVNCLPLTAEERDRFLAAAPDVRQEFVGVPEQRGAMVWKAVVPEGLRAGATAVIGNVPAADAGDYPRLEWIQTWSAGVDQYLRPGVLADGVMVTSASGAYGQSVSEHLFALMWALMRHLPAYRDQQREGRWADLGRAVSPVGATVLVIGTGDIGSHFARLAHAVGSTVLGVRRDPSKPAEGFDGMFGFDQLDELLPSADVVVSIVPSSPTTHHLLDAGRLALMRPGAIVLNGGRGDAVDPDALLEALRAGAIAGAGLDVTEPEPLPADHPLWREPRCVITPHVAGGMHLEATEDRIIDIALGNVGAYAAGRPLSNRRR</sequence>
<keyword evidence="5" id="KW-1185">Reference proteome</keyword>
<organism evidence="4 5">
    <name type="scientific">Bifidobacterium moraviense</name>
    <dbReference type="NCBI Taxonomy" id="2675323"/>
    <lineage>
        <taxon>Bacteria</taxon>
        <taxon>Bacillati</taxon>
        <taxon>Actinomycetota</taxon>
        <taxon>Actinomycetes</taxon>
        <taxon>Bifidobacteriales</taxon>
        <taxon>Bifidobacteriaceae</taxon>
        <taxon>Bifidobacterium</taxon>
    </lineage>
</organism>
<evidence type="ECO:0000256" key="1">
    <source>
        <dbReference type="ARBA" id="ARBA00023002"/>
    </source>
</evidence>
<keyword evidence="2" id="KW-0520">NAD</keyword>
<name>A0A7Y0EZV9_9BIFI</name>
<proteinExistence type="predicted"/>
<dbReference type="SUPFAM" id="SSF52283">
    <property type="entry name" value="Formate/glycerate dehydrogenase catalytic domain-like"/>
    <property type="match status" value="1"/>
</dbReference>
<dbReference type="RefSeq" id="WP_169274632.1">
    <property type="nucleotide sequence ID" value="NZ_JAAIIH010000001.1"/>
</dbReference>
<comment type="caution">
    <text evidence="4">The sequence shown here is derived from an EMBL/GenBank/DDBJ whole genome shotgun (WGS) entry which is preliminary data.</text>
</comment>
<dbReference type="CDD" id="cd05300">
    <property type="entry name" value="2-Hacid_dh_1"/>
    <property type="match status" value="1"/>
</dbReference>
<feature type="domain" description="D-isomer specific 2-hydroxyacid dehydrogenase NAD-binding" evidence="3">
    <location>
        <begin position="115"/>
        <end position="290"/>
    </location>
</feature>
<evidence type="ECO:0000313" key="4">
    <source>
        <dbReference type="EMBL" id="NMM99441.1"/>
    </source>
</evidence>
<gene>
    <name evidence="4" type="ORF">G1C96_0018</name>
</gene>
<dbReference type="EMBL" id="JAAIIH010000001">
    <property type="protein sequence ID" value="NMM99441.1"/>
    <property type="molecule type" value="Genomic_DNA"/>
</dbReference>
<dbReference type="AlphaFoldDB" id="A0A7Y0EZV9"/>
<dbReference type="Pfam" id="PF02826">
    <property type="entry name" value="2-Hacid_dh_C"/>
    <property type="match status" value="1"/>
</dbReference>
<dbReference type="InterPro" id="IPR036291">
    <property type="entry name" value="NAD(P)-bd_dom_sf"/>
</dbReference>
<dbReference type="PANTHER" id="PTHR43333:SF1">
    <property type="entry name" value="D-ISOMER SPECIFIC 2-HYDROXYACID DEHYDROGENASE NAD-BINDING DOMAIN-CONTAINING PROTEIN"/>
    <property type="match status" value="1"/>
</dbReference>